<feature type="signal peptide" evidence="1">
    <location>
        <begin position="1"/>
        <end position="20"/>
    </location>
</feature>
<sequence length="135" mass="16209">MKYFLTILVLSLIIACSVQKRESNPEFKDSDLKNDTIRIANDSLEYEIIILEPGFNAWLATQKPRGYYGQDYLEQRNRIFVANYNIRANNPSQYGPDLYPMQINYDYNVDYGYEVNYLLYNYFLYFQEKYGQRLR</sequence>
<dbReference type="InterPro" id="IPR046144">
    <property type="entry name" value="DUF6146"/>
</dbReference>
<keyword evidence="1" id="KW-0732">Signal</keyword>
<evidence type="ECO:0008006" key="4">
    <source>
        <dbReference type="Google" id="ProtNLM"/>
    </source>
</evidence>
<organism evidence="2 3">
    <name type="scientific">Psychroflexus aurantiacus</name>
    <dbReference type="NCBI Taxonomy" id="2709310"/>
    <lineage>
        <taxon>Bacteria</taxon>
        <taxon>Pseudomonadati</taxon>
        <taxon>Bacteroidota</taxon>
        <taxon>Flavobacteriia</taxon>
        <taxon>Flavobacteriales</taxon>
        <taxon>Flavobacteriaceae</taxon>
        <taxon>Psychroflexus</taxon>
    </lineage>
</organism>
<comment type="caution">
    <text evidence="2">The sequence shown here is derived from an EMBL/GenBank/DDBJ whole genome shotgun (WGS) entry which is preliminary data.</text>
</comment>
<name>A0A6B3R527_9FLAO</name>
<dbReference type="PROSITE" id="PS51257">
    <property type="entry name" value="PROKAR_LIPOPROTEIN"/>
    <property type="match status" value="1"/>
</dbReference>
<protein>
    <recommendedName>
        <fullName evidence="4">Lipoprotein</fullName>
    </recommendedName>
</protein>
<evidence type="ECO:0000313" key="3">
    <source>
        <dbReference type="Proteomes" id="UP000478505"/>
    </source>
</evidence>
<gene>
    <name evidence="2" type="ORF">G3567_08990</name>
</gene>
<reference evidence="2 3" key="1">
    <citation type="submission" date="2020-02" db="EMBL/GenBank/DDBJ databases">
        <title>Flavobacteriaceae Psychroflexus bacterium YR1-1, complete genome.</title>
        <authorList>
            <person name="Li Y."/>
            <person name="Wu S."/>
        </authorList>
    </citation>
    <scope>NUCLEOTIDE SEQUENCE [LARGE SCALE GENOMIC DNA]</scope>
    <source>
        <strain evidence="2 3">YR1-1</strain>
    </source>
</reference>
<keyword evidence="3" id="KW-1185">Reference proteome</keyword>
<dbReference type="EMBL" id="JAAIKD010000004">
    <property type="protein sequence ID" value="NEV94277.1"/>
    <property type="molecule type" value="Genomic_DNA"/>
</dbReference>
<dbReference type="Pfam" id="PF19643">
    <property type="entry name" value="DUF6146"/>
    <property type="match status" value="1"/>
</dbReference>
<feature type="chain" id="PRO_5025606865" description="Lipoprotein" evidence="1">
    <location>
        <begin position="21"/>
        <end position="135"/>
    </location>
</feature>
<evidence type="ECO:0000256" key="1">
    <source>
        <dbReference type="SAM" id="SignalP"/>
    </source>
</evidence>
<dbReference type="Proteomes" id="UP000478505">
    <property type="component" value="Unassembled WGS sequence"/>
</dbReference>
<accession>A0A6B3R527</accession>
<dbReference type="RefSeq" id="WP_164004996.1">
    <property type="nucleotide sequence ID" value="NZ_JAAIKD010000004.1"/>
</dbReference>
<proteinExistence type="predicted"/>
<evidence type="ECO:0000313" key="2">
    <source>
        <dbReference type="EMBL" id="NEV94277.1"/>
    </source>
</evidence>
<dbReference type="AlphaFoldDB" id="A0A6B3R527"/>